<feature type="repeat" description="CXXCXGXG motif" evidence="9">
    <location>
        <begin position="143"/>
        <end position="150"/>
    </location>
</feature>
<dbReference type="InterPro" id="IPR002939">
    <property type="entry name" value="DnaJ_C"/>
</dbReference>
<evidence type="ECO:0000256" key="1">
    <source>
        <dbReference type="ARBA" id="ARBA00022490"/>
    </source>
</evidence>
<keyword evidence="14" id="KW-1185">Reference proteome</keyword>
<comment type="function">
    <text evidence="9">Participates actively in the response to hyperosmotic and heat shock by preventing the aggregation of stress-denatured proteins and by disaggregating proteins, also in an autonomous, DnaK-independent fashion. Unfolded proteins bind initially to DnaJ; upon interaction with the DnaJ-bound protein, DnaK hydrolyzes its bound ATP, resulting in the formation of a stable complex. GrpE releases ADP from DnaK; ATP binding to DnaK triggers the release of the substrate protein, thus completing the reaction cycle. Several rounds of ATP-dependent interactions between DnaJ, DnaK and GrpE are required for fully efficient folding. Also involved, together with DnaK and GrpE, in the DNA replication of plasmids through activation of initiation proteins.</text>
</comment>
<evidence type="ECO:0000256" key="5">
    <source>
        <dbReference type="ARBA" id="ARBA00022771"/>
    </source>
</evidence>
<keyword evidence="6 9" id="KW-0862">Zinc</keyword>
<dbReference type="PRINTS" id="PR00625">
    <property type="entry name" value="JDOMAIN"/>
</dbReference>
<dbReference type="RefSeq" id="WP_285932777.1">
    <property type="nucleotide sequence ID" value="NZ_JASTZU010000041.1"/>
</dbReference>
<dbReference type="CDD" id="cd10747">
    <property type="entry name" value="DnaJ_C"/>
    <property type="match status" value="1"/>
</dbReference>
<dbReference type="NCBIfam" id="NF010869">
    <property type="entry name" value="PRK14276.1"/>
    <property type="match status" value="1"/>
</dbReference>
<evidence type="ECO:0000256" key="2">
    <source>
        <dbReference type="ARBA" id="ARBA00022705"/>
    </source>
</evidence>
<dbReference type="Pfam" id="PF01556">
    <property type="entry name" value="DnaJ_C"/>
    <property type="match status" value="1"/>
</dbReference>
<dbReference type="Pfam" id="PF00684">
    <property type="entry name" value="DnaJ_CXXCXGXG"/>
    <property type="match status" value="1"/>
</dbReference>
<comment type="subunit">
    <text evidence="9">Homodimer.</text>
</comment>
<feature type="zinc finger region" description="CR-type" evidence="10">
    <location>
        <begin position="130"/>
        <end position="212"/>
    </location>
</feature>
<dbReference type="Pfam" id="PF00226">
    <property type="entry name" value="DnaJ"/>
    <property type="match status" value="1"/>
</dbReference>
<dbReference type="PANTHER" id="PTHR43096:SF48">
    <property type="entry name" value="CHAPERONE PROTEIN DNAJ"/>
    <property type="match status" value="1"/>
</dbReference>
<feature type="repeat" description="CXXCXGXG motif" evidence="9">
    <location>
        <begin position="160"/>
        <end position="167"/>
    </location>
</feature>
<dbReference type="Gene3D" id="2.10.230.10">
    <property type="entry name" value="Heat shock protein DnaJ, cysteine-rich domain"/>
    <property type="match status" value="1"/>
</dbReference>
<feature type="binding site" evidence="9">
    <location>
        <position position="143"/>
    </location>
    <ligand>
        <name>Zn(2+)</name>
        <dbReference type="ChEBI" id="CHEBI:29105"/>
        <label>1</label>
    </ligand>
</feature>
<comment type="cofactor">
    <cofactor evidence="9">
        <name>Zn(2+)</name>
        <dbReference type="ChEBI" id="CHEBI:29105"/>
    </cofactor>
    <text evidence="9">Binds 2 Zn(2+) ions per monomer.</text>
</comment>
<dbReference type="SUPFAM" id="SSF46565">
    <property type="entry name" value="Chaperone J-domain"/>
    <property type="match status" value="1"/>
</dbReference>
<name>A0ABT7LAC5_9BACI</name>
<evidence type="ECO:0000256" key="6">
    <source>
        <dbReference type="ARBA" id="ARBA00022833"/>
    </source>
</evidence>
<keyword evidence="4 9" id="KW-0677">Repeat</keyword>
<feature type="binding site" evidence="9">
    <location>
        <position position="189"/>
    </location>
    <ligand>
        <name>Zn(2+)</name>
        <dbReference type="ChEBI" id="CHEBI:29105"/>
        <label>2</label>
    </ligand>
</feature>
<dbReference type="Gene3D" id="1.10.287.110">
    <property type="entry name" value="DnaJ domain"/>
    <property type="match status" value="1"/>
</dbReference>
<evidence type="ECO:0000256" key="10">
    <source>
        <dbReference type="PROSITE-ProRule" id="PRU00546"/>
    </source>
</evidence>
<sequence length="374" mass="41118">MSKRDYYEILGVSKDASKEEMKKAYRKLARKYHPDVNKEENAADKFKEAKEAYEVLGDEQKRAQYDQFGHSGPQGQGFGGGFGGAEDFGGFGDIFDMFFGGGRRRDPNAPRQGADLQYTMTLDFEEAIFGKESDVEIPKEESCDTCNGSGAKPGTSPKTCTHCNGSGQLNMEQNTPFGRVVNKRVCHHCQGSGKIIPEKCNTCGGAGTVNKRKKIHISIPAGIDEGQQIRVSGQGEPGVNGGPSGDLYVVIQVKPHEFYQREGDHIFCEMPITFAQAALGDEIQIPTVHGKVKLKVPAGTQTGKTFRLKGKGAPNVRGYGHGDQHVKIRVITPTNLNERQKELLRELNDISGDKATDEHEDSFFQRVKRAFKGE</sequence>
<proteinExistence type="inferred from homology"/>
<keyword evidence="7 9" id="KW-0346">Stress response</keyword>
<dbReference type="InterPro" id="IPR036410">
    <property type="entry name" value="HSP_DnaJ_Cys-rich_dom_sf"/>
</dbReference>
<organism evidence="13 14">
    <name type="scientific">Aquibacillus rhizosphaerae</name>
    <dbReference type="NCBI Taxonomy" id="3051431"/>
    <lineage>
        <taxon>Bacteria</taxon>
        <taxon>Bacillati</taxon>
        <taxon>Bacillota</taxon>
        <taxon>Bacilli</taxon>
        <taxon>Bacillales</taxon>
        <taxon>Bacillaceae</taxon>
        <taxon>Aquibacillus</taxon>
    </lineage>
</organism>
<evidence type="ECO:0000259" key="11">
    <source>
        <dbReference type="PROSITE" id="PS50076"/>
    </source>
</evidence>
<feature type="binding site" evidence="9">
    <location>
        <position position="203"/>
    </location>
    <ligand>
        <name>Zn(2+)</name>
        <dbReference type="ChEBI" id="CHEBI:29105"/>
        <label>1</label>
    </ligand>
</feature>
<evidence type="ECO:0000256" key="9">
    <source>
        <dbReference type="HAMAP-Rule" id="MF_01152"/>
    </source>
</evidence>
<gene>
    <name evidence="9 13" type="primary">dnaJ</name>
    <name evidence="13" type="ORF">QQS35_13670</name>
</gene>
<dbReference type="SMART" id="SM00271">
    <property type="entry name" value="DnaJ"/>
    <property type="match status" value="1"/>
</dbReference>
<dbReference type="InterPro" id="IPR001623">
    <property type="entry name" value="DnaJ_domain"/>
</dbReference>
<dbReference type="EMBL" id="JASTZU010000041">
    <property type="protein sequence ID" value="MDL4841491.1"/>
    <property type="molecule type" value="Genomic_DNA"/>
</dbReference>
<evidence type="ECO:0000256" key="7">
    <source>
        <dbReference type="ARBA" id="ARBA00023016"/>
    </source>
</evidence>
<evidence type="ECO:0000256" key="8">
    <source>
        <dbReference type="ARBA" id="ARBA00023186"/>
    </source>
</evidence>
<dbReference type="PROSITE" id="PS50076">
    <property type="entry name" value="DNAJ_2"/>
    <property type="match status" value="1"/>
</dbReference>
<accession>A0ABT7LAC5</accession>
<dbReference type="NCBIfam" id="NF010873">
    <property type="entry name" value="PRK14280.1"/>
    <property type="match status" value="1"/>
</dbReference>
<feature type="repeat" description="CXXCXGXG motif" evidence="9">
    <location>
        <begin position="186"/>
        <end position="193"/>
    </location>
</feature>
<dbReference type="Gene3D" id="2.60.260.20">
    <property type="entry name" value="Urease metallochaperone UreE, N-terminal domain"/>
    <property type="match status" value="2"/>
</dbReference>
<keyword evidence="3 9" id="KW-0479">Metal-binding</keyword>
<feature type="binding site" evidence="9">
    <location>
        <position position="163"/>
    </location>
    <ligand>
        <name>Zn(2+)</name>
        <dbReference type="ChEBI" id="CHEBI:29105"/>
        <label>2</label>
    </ligand>
</feature>
<dbReference type="InterPro" id="IPR018253">
    <property type="entry name" value="DnaJ_domain_CS"/>
</dbReference>
<feature type="binding site" evidence="9">
    <location>
        <position position="146"/>
    </location>
    <ligand>
        <name>Zn(2+)</name>
        <dbReference type="ChEBI" id="CHEBI:29105"/>
        <label>1</label>
    </ligand>
</feature>
<comment type="caution">
    <text evidence="13">The sequence shown here is derived from an EMBL/GenBank/DDBJ whole genome shotgun (WGS) entry which is preliminary data.</text>
</comment>
<dbReference type="InterPro" id="IPR001305">
    <property type="entry name" value="HSP_DnaJ_Cys-rich_dom"/>
</dbReference>
<dbReference type="SUPFAM" id="SSF57938">
    <property type="entry name" value="DnaJ/Hsp40 cysteine-rich domain"/>
    <property type="match status" value="1"/>
</dbReference>
<comment type="domain">
    <text evidence="9">The J domain is necessary and sufficient to stimulate DnaK ATPase activity. Zinc center 1 plays an important role in the autonomous, DnaK-independent chaperone activity of DnaJ. Zinc center 2 is essential for interaction with DnaK and for DnaJ activity.</text>
</comment>
<dbReference type="Proteomes" id="UP001235343">
    <property type="component" value="Unassembled WGS sequence"/>
</dbReference>
<dbReference type="InterPro" id="IPR008971">
    <property type="entry name" value="HSP40/DnaJ_pept-bd"/>
</dbReference>
<comment type="subcellular location">
    <subcellularLocation>
        <location evidence="9">Cytoplasm</location>
    </subcellularLocation>
</comment>
<feature type="binding site" evidence="9">
    <location>
        <position position="160"/>
    </location>
    <ligand>
        <name>Zn(2+)</name>
        <dbReference type="ChEBI" id="CHEBI:29105"/>
        <label>2</label>
    </ligand>
</feature>
<feature type="repeat" description="CXXCXGXG motif" evidence="9">
    <location>
        <begin position="200"/>
        <end position="207"/>
    </location>
</feature>
<keyword evidence="5 9" id="KW-0863">Zinc-finger</keyword>
<feature type="binding site" evidence="9">
    <location>
        <position position="186"/>
    </location>
    <ligand>
        <name>Zn(2+)</name>
        <dbReference type="ChEBI" id="CHEBI:29105"/>
        <label>2</label>
    </ligand>
</feature>
<dbReference type="PANTHER" id="PTHR43096">
    <property type="entry name" value="DNAJ HOMOLOG 1, MITOCHONDRIAL-RELATED"/>
    <property type="match status" value="1"/>
</dbReference>
<dbReference type="PROSITE" id="PS00636">
    <property type="entry name" value="DNAJ_1"/>
    <property type="match status" value="1"/>
</dbReference>
<reference evidence="13 14" key="1">
    <citation type="submission" date="2023-06" db="EMBL/GenBank/DDBJ databases">
        <title>Aquibacillus rhizosphaerae LR5S19.</title>
        <authorList>
            <person name="Sun J.-Q."/>
        </authorList>
    </citation>
    <scope>NUCLEOTIDE SEQUENCE [LARGE SCALE GENOMIC DNA]</scope>
    <source>
        <strain evidence="13 14">LR5S19</strain>
    </source>
</reference>
<dbReference type="SUPFAM" id="SSF49493">
    <property type="entry name" value="HSP40/DnaJ peptide-binding domain"/>
    <property type="match status" value="2"/>
</dbReference>
<evidence type="ECO:0000256" key="3">
    <source>
        <dbReference type="ARBA" id="ARBA00022723"/>
    </source>
</evidence>
<keyword evidence="8 9" id="KW-0143">Chaperone</keyword>
<protein>
    <recommendedName>
        <fullName evidence="9">Chaperone protein DnaJ</fullName>
    </recommendedName>
</protein>
<feature type="domain" description="J" evidence="11">
    <location>
        <begin position="5"/>
        <end position="69"/>
    </location>
</feature>
<dbReference type="CDD" id="cd10719">
    <property type="entry name" value="DnaJ_zf"/>
    <property type="match status" value="1"/>
</dbReference>
<evidence type="ECO:0000313" key="14">
    <source>
        <dbReference type="Proteomes" id="UP001235343"/>
    </source>
</evidence>
<evidence type="ECO:0000313" key="13">
    <source>
        <dbReference type="EMBL" id="MDL4841491.1"/>
    </source>
</evidence>
<dbReference type="NCBIfam" id="NF008035">
    <property type="entry name" value="PRK10767.1"/>
    <property type="match status" value="1"/>
</dbReference>
<dbReference type="NCBIfam" id="TIGR02349">
    <property type="entry name" value="DnaJ_bact"/>
    <property type="match status" value="1"/>
</dbReference>
<dbReference type="PROSITE" id="PS51188">
    <property type="entry name" value="ZF_CR"/>
    <property type="match status" value="1"/>
</dbReference>
<comment type="similarity">
    <text evidence="9">Belongs to the DnaJ family.</text>
</comment>
<dbReference type="InterPro" id="IPR012724">
    <property type="entry name" value="DnaJ"/>
</dbReference>
<evidence type="ECO:0000256" key="4">
    <source>
        <dbReference type="ARBA" id="ARBA00022737"/>
    </source>
</evidence>
<keyword evidence="1 9" id="KW-0963">Cytoplasm</keyword>
<keyword evidence="2 9" id="KW-0235">DNA replication</keyword>
<dbReference type="HAMAP" id="MF_01152">
    <property type="entry name" value="DnaJ"/>
    <property type="match status" value="1"/>
</dbReference>
<feature type="domain" description="CR-type" evidence="12">
    <location>
        <begin position="130"/>
        <end position="212"/>
    </location>
</feature>
<feature type="binding site" evidence="9">
    <location>
        <position position="200"/>
    </location>
    <ligand>
        <name>Zn(2+)</name>
        <dbReference type="ChEBI" id="CHEBI:29105"/>
        <label>1</label>
    </ligand>
</feature>
<dbReference type="CDD" id="cd06257">
    <property type="entry name" value="DnaJ"/>
    <property type="match status" value="1"/>
</dbReference>
<evidence type="ECO:0000259" key="12">
    <source>
        <dbReference type="PROSITE" id="PS51188"/>
    </source>
</evidence>
<dbReference type="InterPro" id="IPR036869">
    <property type="entry name" value="J_dom_sf"/>
</dbReference>